<feature type="region of interest" description="Disordered" evidence="1">
    <location>
        <begin position="1"/>
        <end position="20"/>
    </location>
</feature>
<sequence length="339" mass="37234">MTLSHERELRSATVPTGQRRTLSVEIRDEAPPRLTFIEKYSGEGTGWLGRFTSFRAEAALDADPEPLVQAVAALADAGKLDLPPMGARERVADLLAAAGLIVRRQSTIPWAHLGRRATLAVSPDGRSPSITFSQYAGDDGRFQVTTPYDGLDRIASHLATLSTVDGPAGDRLGRFIAAFEAFAAEDVGAERVHEMFVAAGVESHRREERRYVLLKVHRENTDCIFTLSLLVSSIDDKISFSEFYDYMPRSGDSGREYGYSAVTPYDSLAPLTALLESRLGVAPDGALPDRLAACLREFVTRGALGDGRPIEACRDQVALWYTEAGVPYRPDHWVWFNSD</sequence>
<organism evidence="2 3">
    <name type="scientific">Dactylosporangium darangshiense</name>
    <dbReference type="NCBI Taxonomy" id="579108"/>
    <lineage>
        <taxon>Bacteria</taxon>
        <taxon>Bacillati</taxon>
        <taxon>Actinomycetota</taxon>
        <taxon>Actinomycetes</taxon>
        <taxon>Micromonosporales</taxon>
        <taxon>Micromonosporaceae</taxon>
        <taxon>Dactylosporangium</taxon>
    </lineage>
</organism>
<reference evidence="3" key="1">
    <citation type="journal article" date="2019" name="Int. J. Syst. Evol. Microbiol.">
        <title>The Global Catalogue of Microorganisms (GCM) 10K type strain sequencing project: providing services to taxonomists for standard genome sequencing and annotation.</title>
        <authorList>
            <consortium name="The Broad Institute Genomics Platform"/>
            <consortium name="The Broad Institute Genome Sequencing Center for Infectious Disease"/>
            <person name="Wu L."/>
            <person name="Ma J."/>
        </authorList>
    </citation>
    <scope>NUCLEOTIDE SEQUENCE [LARGE SCALE GENOMIC DNA]</scope>
    <source>
        <strain evidence="3">JCM 17441</strain>
    </source>
</reference>
<gene>
    <name evidence="2" type="ORF">GCM10022255_011150</name>
</gene>
<comment type="caution">
    <text evidence="2">The sequence shown here is derived from an EMBL/GenBank/DDBJ whole genome shotgun (WGS) entry which is preliminary data.</text>
</comment>
<dbReference type="RefSeq" id="WP_345121907.1">
    <property type="nucleotide sequence ID" value="NZ_BAABAT010000002.1"/>
</dbReference>
<dbReference type="Proteomes" id="UP001500620">
    <property type="component" value="Unassembled WGS sequence"/>
</dbReference>
<evidence type="ECO:0000313" key="3">
    <source>
        <dbReference type="Proteomes" id="UP001500620"/>
    </source>
</evidence>
<evidence type="ECO:0000313" key="2">
    <source>
        <dbReference type="EMBL" id="GAA4245128.1"/>
    </source>
</evidence>
<name>A0ABP8CZI4_9ACTN</name>
<accession>A0ABP8CZI4</accession>
<dbReference type="EMBL" id="BAABAT010000002">
    <property type="protein sequence ID" value="GAA4245128.1"/>
    <property type="molecule type" value="Genomic_DNA"/>
</dbReference>
<protein>
    <submittedName>
        <fullName evidence="2">Uncharacterized protein</fullName>
    </submittedName>
</protein>
<feature type="compositionally biased region" description="Basic and acidic residues" evidence="1">
    <location>
        <begin position="1"/>
        <end position="10"/>
    </location>
</feature>
<proteinExistence type="predicted"/>
<evidence type="ECO:0000256" key="1">
    <source>
        <dbReference type="SAM" id="MobiDB-lite"/>
    </source>
</evidence>
<keyword evidence="3" id="KW-1185">Reference proteome</keyword>